<evidence type="ECO:0000313" key="2">
    <source>
        <dbReference type="Proteomes" id="UP001530400"/>
    </source>
</evidence>
<protein>
    <recommendedName>
        <fullName evidence="3">SGNH domain-containing protein</fullName>
    </recommendedName>
</protein>
<sequence>MECDMRQWLYETDYIQNFSFTNRTVTAAFTSEYIMAGCPWKCNPPADYWETLLDEANRADVIVFNLGSHYEFQMPMNWDWEIANGTLANDDIQSVFRVEILQRFYDILHAFLMGNDKVLLVRGPSPSHFDTENGLANGTQRQQLLETFQRNSSYGYCAPLQRIPAVVQGQKQILRQLVDRLQSSNQTSMSSSVAYIDVYELSKERYYEHTTIPITPLDCKHFCQSCGLLRGWNALVIDYLMSTYDFEQR</sequence>
<keyword evidence="2" id="KW-1185">Reference proteome</keyword>
<evidence type="ECO:0000313" key="1">
    <source>
        <dbReference type="EMBL" id="KAL3781764.1"/>
    </source>
</evidence>
<dbReference type="EMBL" id="JALLPJ020000831">
    <property type="protein sequence ID" value="KAL3781764.1"/>
    <property type="molecule type" value="Genomic_DNA"/>
</dbReference>
<comment type="caution">
    <text evidence="1">The sequence shown here is derived from an EMBL/GenBank/DDBJ whole genome shotgun (WGS) entry which is preliminary data.</text>
</comment>
<gene>
    <name evidence="1" type="ORF">ACHAWO_002110</name>
</gene>
<dbReference type="Proteomes" id="UP001530400">
    <property type="component" value="Unassembled WGS sequence"/>
</dbReference>
<dbReference type="AlphaFoldDB" id="A0ABD3P0P5"/>
<accession>A0ABD3P0P5</accession>
<proteinExistence type="predicted"/>
<organism evidence="1 2">
    <name type="scientific">Cyclotella atomus</name>
    <dbReference type="NCBI Taxonomy" id="382360"/>
    <lineage>
        <taxon>Eukaryota</taxon>
        <taxon>Sar</taxon>
        <taxon>Stramenopiles</taxon>
        <taxon>Ochrophyta</taxon>
        <taxon>Bacillariophyta</taxon>
        <taxon>Coscinodiscophyceae</taxon>
        <taxon>Thalassiosirophycidae</taxon>
        <taxon>Stephanodiscales</taxon>
        <taxon>Stephanodiscaceae</taxon>
        <taxon>Cyclotella</taxon>
    </lineage>
</organism>
<evidence type="ECO:0008006" key="3">
    <source>
        <dbReference type="Google" id="ProtNLM"/>
    </source>
</evidence>
<reference evidence="1 2" key="1">
    <citation type="submission" date="2024-10" db="EMBL/GenBank/DDBJ databases">
        <title>Updated reference genomes for cyclostephanoid diatoms.</title>
        <authorList>
            <person name="Roberts W.R."/>
            <person name="Alverson A.J."/>
        </authorList>
    </citation>
    <scope>NUCLEOTIDE SEQUENCE [LARGE SCALE GENOMIC DNA]</scope>
    <source>
        <strain evidence="1 2">AJA010-31</strain>
    </source>
</reference>
<name>A0ABD3P0P5_9STRA</name>